<feature type="region of interest" description="Disordered" evidence="1">
    <location>
        <begin position="1"/>
        <end position="21"/>
    </location>
</feature>
<dbReference type="AlphaFoldDB" id="A0A8J5F848"/>
<reference evidence="2 3" key="1">
    <citation type="submission" date="2020-08" db="EMBL/GenBank/DDBJ databases">
        <title>Plant Genome Project.</title>
        <authorList>
            <person name="Zhang R.-G."/>
        </authorList>
    </citation>
    <scope>NUCLEOTIDE SEQUENCE [LARGE SCALE GENOMIC DNA]</scope>
    <source>
        <tissue evidence="2">Rhizome</tissue>
    </source>
</reference>
<feature type="region of interest" description="Disordered" evidence="1">
    <location>
        <begin position="320"/>
        <end position="351"/>
    </location>
</feature>
<dbReference type="EMBL" id="JACMSC010000015">
    <property type="protein sequence ID" value="KAG6484994.1"/>
    <property type="molecule type" value="Genomic_DNA"/>
</dbReference>
<accession>A0A8J5F848</accession>
<dbReference type="Gene3D" id="3.30.40.10">
    <property type="entry name" value="Zinc/RING finger domain, C3HC4 (zinc finger)"/>
    <property type="match status" value="1"/>
</dbReference>
<organism evidence="2 3">
    <name type="scientific">Zingiber officinale</name>
    <name type="common">Ginger</name>
    <name type="synonym">Amomum zingiber</name>
    <dbReference type="NCBI Taxonomy" id="94328"/>
    <lineage>
        <taxon>Eukaryota</taxon>
        <taxon>Viridiplantae</taxon>
        <taxon>Streptophyta</taxon>
        <taxon>Embryophyta</taxon>
        <taxon>Tracheophyta</taxon>
        <taxon>Spermatophyta</taxon>
        <taxon>Magnoliopsida</taxon>
        <taxon>Liliopsida</taxon>
        <taxon>Zingiberales</taxon>
        <taxon>Zingiberaceae</taxon>
        <taxon>Zingiber</taxon>
    </lineage>
</organism>
<dbReference type="PANTHER" id="PTHR31197">
    <property type="entry name" value="OS01G0612600 PROTEIN"/>
    <property type="match status" value="1"/>
</dbReference>
<comment type="caution">
    <text evidence="2">The sequence shown here is derived from an EMBL/GenBank/DDBJ whole genome shotgun (WGS) entry which is preliminary data.</text>
</comment>
<feature type="compositionally biased region" description="Basic and acidic residues" evidence="1">
    <location>
        <begin position="1"/>
        <end position="20"/>
    </location>
</feature>
<dbReference type="Proteomes" id="UP000734854">
    <property type="component" value="Unassembled WGS sequence"/>
</dbReference>
<proteinExistence type="predicted"/>
<dbReference type="Pfam" id="PF07800">
    <property type="entry name" value="DUF1644"/>
    <property type="match status" value="1"/>
</dbReference>
<sequence length="402" mass="44841">MIRTGAEMRETELSKADLGRKTRKRIDKVTQTSCEELKERRAKRTWPLRELREAAAALASGGRRFNPAAQAYGNGLESKKTALCSSDAMEFHAKPHPPNLDDVQVDCNWEDVTCPICLDFPHNGVMLQCSSYDKGCRPFMCDTNQAHSNCLERFKSAYGMPIVVKVTSTTHGATVVCIQDISSNSGSRPACPLCRGDVTGWVVIDKARVYLNMKKRCCEEKQCSYIGNFTELQKHAELKHPHSCPSEIDPARQLDWDNFQQSTEIIDVLSTIHAEVPHGVVLGDYVIEYGDAETGDEHEDFPRSRGNWLTSCISCKVFHRGPRSRQRSRRSGRRSSDHSGSDGSNVGENSTRSVDIRGFRFVETDDELPRTDMEAIDPSFMIIDHCECVAVGSGSSMGGHLF</sequence>
<dbReference type="InterPro" id="IPR013083">
    <property type="entry name" value="Znf_RING/FYVE/PHD"/>
</dbReference>
<evidence type="ECO:0000313" key="2">
    <source>
        <dbReference type="EMBL" id="KAG6484994.1"/>
    </source>
</evidence>
<name>A0A8J5F848_ZINOF</name>
<keyword evidence="3" id="KW-1185">Reference proteome</keyword>
<evidence type="ECO:0000256" key="1">
    <source>
        <dbReference type="SAM" id="MobiDB-lite"/>
    </source>
</evidence>
<feature type="compositionally biased region" description="Basic residues" evidence="1">
    <location>
        <begin position="320"/>
        <end position="333"/>
    </location>
</feature>
<gene>
    <name evidence="2" type="ORF">ZIOFF_053520</name>
</gene>
<evidence type="ECO:0000313" key="3">
    <source>
        <dbReference type="Proteomes" id="UP000734854"/>
    </source>
</evidence>
<dbReference type="PANTHER" id="PTHR31197:SF4">
    <property type="entry name" value="OS02G0150900 PROTEIN"/>
    <property type="match status" value="1"/>
</dbReference>
<dbReference type="InterPro" id="IPR012866">
    <property type="entry name" value="DUF1644"/>
</dbReference>
<protein>
    <submittedName>
        <fullName evidence="2">Uncharacterized protein</fullName>
    </submittedName>
</protein>